<dbReference type="Proteomes" id="UP000663845">
    <property type="component" value="Unassembled WGS sequence"/>
</dbReference>
<organism evidence="2 3">
    <name type="scientific">Adineta steineri</name>
    <dbReference type="NCBI Taxonomy" id="433720"/>
    <lineage>
        <taxon>Eukaryota</taxon>
        <taxon>Metazoa</taxon>
        <taxon>Spiralia</taxon>
        <taxon>Gnathifera</taxon>
        <taxon>Rotifera</taxon>
        <taxon>Eurotatoria</taxon>
        <taxon>Bdelloidea</taxon>
        <taxon>Adinetida</taxon>
        <taxon>Adinetidae</taxon>
        <taxon>Adineta</taxon>
    </lineage>
</organism>
<accession>A0A818TN92</accession>
<comment type="caution">
    <text evidence="2">The sequence shown here is derived from an EMBL/GenBank/DDBJ whole genome shotgun (WGS) entry which is preliminary data.</text>
</comment>
<evidence type="ECO:0000313" key="3">
    <source>
        <dbReference type="Proteomes" id="UP000663844"/>
    </source>
</evidence>
<protein>
    <recommendedName>
        <fullName evidence="4">PARP catalytic domain-containing protein</fullName>
    </recommendedName>
</protein>
<dbReference type="Proteomes" id="UP000663844">
    <property type="component" value="Unassembled WGS sequence"/>
</dbReference>
<gene>
    <name evidence="1" type="ORF">JYZ213_LOCUS4339</name>
    <name evidence="2" type="ORF">OXD698_LOCUS11321</name>
</gene>
<evidence type="ECO:0000313" key="2">
    <source>
        <dbReference type="EMBL" id="CAF3686934.1"/>
    </source>
</evidence>
<reference evidence="2" key="1">
    <citation type="submission" date="2021-02" db="EMBL/GenBank/DDBJ databases">
        <authorList>
            <person name="Nowell W R."/>
        </authorList>
    </citation>
    <scope>NUCLEOTIDE SEQUENCE</scope>
</reference>
<proteinExistence type="predicted"/>
<sequence>MSDNEYYYESNYDSFEINYLIDQFEFRQYFKSKRHKQKLKKSPYPASKKTIQSQRLLIKENYHPNVEIVNIRLPIIHESVQNQFMARLTGSHTQSPHLVYHGIQMNNIKIGNGQAYGTGIYCSYTATYSLSFSFNTNTLLVCAAMPKCDKTGTVQNSFGSILVLPHVSQIIPLFLVDFKYHNGFSFNQPFWFENRAHLQNIINEERKTYDIIARKYLRKIVNCMTDQVRNKNRYQLRVFDLND</sequence>
<evidence type="ECO:0000313" key="1">
    <source>
        <dbReference type="EMBL" id="CAF0783932.1"/>
    </source>
</evidence>
<name>A0A818TN92_9BILA</name>
<dbReference type="AlphaFoldDB" id="A0A818TN92"/>
<dbReference type="EMBL" id="CAJOAZ010000629">
    <property type="protein sequence ID" value="CAF3686934.1"/>
    <property type="molecule type" value="Genomic_DNA"/>
</dbReference>
<evidence type="ECO:0008006" key="4">
    <source>
        <dbReference type="Google" id="ProtNLM"/>
    </source>
</evidence>
<dbReference type="SUPFAM" id="SSF56399">
    <property type="entry name" value="ADP-ribosylation"/>
    <property type="match status" value="1"/>
</dbReference>
<dbReference type="EMBL" id="CAJNOG010000024">
    <property type="protein sequence ID" value="CAF0783932.1"/>
    <property type="molecule type" value="Genomic_DNA"/>
</dbReference>